<proteinExistence type="predicted"/>
<feature type="compositionally biased region" description="Low complexity" evidence="1">
    <location>
        <begin position="66"/>
        <end position="78"/>
    </location>
</feature>
<evidence type="ECO:0000313" key="2">
    <source>
        <dbReference type="EMBL" id="KAL3402844.1"/>
    </source>
</evidence>
<organism evidence="2 3">
    <name type="scientific">Trichogramma kaykai</name>
    <dbReference type="NCBI Taxonomy" id="54128"/>
    <lineage>
        <taxon>Eukaryota</taxon>
        <taxon>Metazoa</taxon>
        <taxon>Ecdysozoa</taxon>
        <taxon>Arthropoda</taxon>
        <taxon>Hexapoda</taxon>
        <taxon>Insecta</taxon>
        <taxon>Pterygota</taxon>
        <taxon>Neoptera</taxon>
        <taxon>Endopterygota</taxon>
        <taxon>Hymenoptera</taxon>
        <taxon>Apocrita</taxon>
        <taxon>Proctotrupomorpha</taxon>
        <taxon>Chalcidoidea</taxon>
        <taxon>Trichogrammatidae</taxon>
        <taxon>Trichogramma</taxon>
    </lineage>
</organism>
<keyword evidence="3" id="KW-1185">Reference proteome</keyword>
<dbReference type="AlphaFoldDB" id="A0ABD2XCZ6"/>
<dbReference type="Proteomes" id="UP001627154">
    <property type="component" value="Unassembled WGS sequence"/>
</dbReference>
<dbReference type="EMBL" id="JBJJXI010000032">
    <property type="protein sequence ID" value="KAL3402844.1"/>
    <property type="molecule type" value="Genomic_DNA"/>
</dbReference>
<gene>
    <name evidence="2" type="ORF">TKK_004013</name>
</gene>
<evidence type="ECO:0000256" key="1">
    <source>
        <dbReference type="SAM" id="MobiDB-lite"/>
    </source>
</evidence>
<accession>A0ABD2XCZ6</accession>
<sequence length="156" mass="17849">MLNYDEDDASKTNERTFQKDSRFKGLSECSISRIPHGLDPKNLRRLELVARSIKSQQMMGQDCRNMMPMTSSSSPLPRMNQECMLDEYLKDFKDIPKLVPQDLSDKFTPISNAHTTHEVSQDLPEMENLPNIEKLHIKGGETDSLPSEFSKSCNLK</sequence>
<comment type="caution">
    <text evidence="2">The sequence shown here is derived from an EMBL/GenBank/DDBJ whole genome shotgun (WGS) entry which is preliminary data.</text>
</comment>
<feature type="region of interest" description="Disordered" evidence="1">
    <location>
        <begin position="57"/>
        <end position="78"/>
    </location>
</feature>
<protein>
    <submittedName>
        <fullName evidence="2">Uncharacterized protein</fullName>
    </submittedName>
</protein>
<name>A0ABD2XCZ6_9HYME</name>
<evidence type="ECO:0000313" key="3">
    <source>
        <dbReference type="Proteomes" id="UP001627154"/>
    </source>
</evidence>
<reference evidence="2 3" key="1">
    <citation type="journal article" date="2024" name="bioRxiv">
        <title>A reference genome for Trichogramma kaykai: A tiny desert-dwelling parasitoid wasp with competing sex-ratio distorters.</title>
        <authorList>
            <person name="Culotta J."/>
            <person name="Lindsey A.R."/>
        </authorList>
    </citation>
    <scope>NUCLEOTIDE SEQUENCE [LARGE SCALE GENOMIC DNA]</scope>
    <source>
        <strain evidence="2 3">KSX58</strain>
    </source>
</reference>